<sequence length="177" mass="20155">MAQFIHLADAKHIPRIERNGILARSTRLGQKGFYCTPVVLDYFRTHQWLRELKRSGVKTIQAVQFDLVPETLVWIGKYNGDFLEVTAAEASLIFNEHDDGLGLEVIVPHSVSRTSITRIYSPSQVLGWRIHPKAKGSKPFCGCRYCNRGEINAYRVITEERPSRSSRRNAKSEEPGE</sequence>
<protein>
    <recommendedName>
        <fullName evidence="3">DUF4433 domain-containing protein</fullName>
    </recommendedName>
</protein>
<evidence type="ECO:0000313" key="1">
    <source>
        <dbReference type="EMBL" id="MFC5862602.1"/>
    </source>
</evidence>
<name>A0ABW1EH84_9BACT</name>
<keyword evidence="2" id="KW-1185">Reference proteome</keyword>
<organism evidence="1 2">
    <name type="scientific">Acidicapsa dinghuensis</name>
    <dbReference type="NCBI Taxonomy" id="2218256"/>
    <lineage>
        <taxon>Bacteria</taxon>
        <taxon>Pseudomonadati</taxon>
        <taxon>Acidobacteriota</taxon>
        <taxon>Terriglobia</taxon>
        <taxon>Terriglobales</taxon>
        <taxon>Acidobacteriaceae</taxon>
        <taxon>Acidicapsa</taxon>
    </lineage>
</organism>
<dbReference type="Proteomes" id="UP001596091">
    <property type="component" value="Unassembled WGS sequence"/>
</dbReference>
<evidence type="ECO:0000313" key="2">
    <source>
        <dbReference type="Proteomes" id="UP001596091"/>
    </source>
</evidence>
<reference evidence="2" key="1">
    <citation type="journal article" date="2019" name="Int. J. Syst. Evol. Microbiol.">
        <title>The Global Catalogue of Microorganisms (GCM) 10K type strain sequencing project: providing services to taxonomists for standard genome sequencing and annotation.</title>
        <authorList>
            <consortium name="The Broad Institute Genomics Platform"/>
            <consortium name="The Broad Institute Genome Sequencing Center for Infectious Disease"/>
            <person name="Wu L."/>
            <person name="Ma J."/>
        </authorList>
    </citation>
    <scope>NUCLEOTIDE SEQUENCE [LARGE SCALE GENOMIC DNA]</scope>
    <source>
        <strain evidence="2">JCM 4087</strain>
    </source>
</reference>
<comment type="caution">
    <text evidence="1">The sequence shown here is derived from an EMBL/GenBank/DDBJ whole genome shotgun (WGS) entry which is preliminary data.</text>
</comment>
<accession>A0ABW1EH84</accession>
<dbReference type="EMBL" id="JBHSPH010000002">
    <property type="protein sequence ID" value="MFC5862602.1"/>
    <property type="molecule type" value="Genomic_DNA"/>
</dbReference>
<proteinExistence type="predicted"/>
<gene>
    <name evidence="1" type="ORF">ACFPT7_09895</name>
</gene>
<dbReference type="RefSeq" id="WP_263336174.1">
    <property type="nucleotide sequence ID" value="NZ_JAGSYH010000003.1"/>
</dbReference>
<evidence type="ECO:0008006" key="3">
    <source>
        <dbReference type="Google" id="ProtNLM"/>
    </source>
</evidence>